<dbReference type="Proteomes" id="UP000027138">
    <property type="component" value="Unassembled WGS sequence"/>
</dbReference>
<dbReference type="Pfam" id="PF14577">
    <property type="entry name" value="SEO_C"/>
    <property type="match status" value="1"/>
</dbReference>
<evidence type="ECO:0008006" key="5">
    <source>
        <dbReference type="Google" id="ProtNLM"/>
    </source>
</evidence>
<protein>
    <recommendedName>
        <fullName evidence="5">Protein SIEVE ELEMENT OCCLUSION B-like</fullName>
    </recommendedName>
</protein>
<dbReference type="GO" id="GO:0010088">
    <property type="term" value="P:phloem development"/>
    <property type="evidence" value="ECO:0007669"/>
    <property type="project" value="InterPro"/>
</dbReference>
<dbReference type="AlphaFoldDB" id="A0A067LPD3"/>
<organism evidence="3 4">
    <name type="scientific">Jatropha curcas</name>
    <name type="common">Barbados nut</name>
    <dbReference type="NCBI Taxonomy" id="180498"/>
    <lineage>
        <taxon>Eukaryota</taxon>
        <taxon>Viridiplantae</taxon>
        <taxon>Streptophyta</taxon>
        <taxon>Embryophyta</taxon>
        <taxon>Tracheophyta</taxon>
        <taxon>Spermatophyta</taxon>
        <taxon>Magnoliopsida</taxon>
        <taxon>eudicotyledons</taxon>
        <taxon>Gunneridae</taxon>
        <taxon>Pentapetalae</taxon>
        <taxon>rosids</taxon>
        <taxon>fabids</taxon>
        <taxon>Malpighiales</taxon>
        <taxon>Euphorbiaceae</taxon>
        <taxon>Crotonoideae</taxon>
        <taxon>Jatropheae</taxon>
        <taxon>Jatropha</taxon>
    </lineage>
</organism>
<dbReference type="OrthoDB" id="1670392at2759"/>
<accession>A0A067LPD3</accession>
<sequence length="711" mass="83194">MTTQSAAADLDDKRIKQMQKTHYPDGRDFNVKSLLLVVQDILSRTALQGRLSDKKMEVTSLQSIFTNTKESLSTIIDQISSQISSQSIRKGDPHEAALSLFRTLKYFDWDAKLVLTMAAFALSCVTLSLLLQQLSISNKFSKTSLAIFGLPKYFEKSELDTRFNEIKYLMELTIKVSNLVIEFRDLPSVYMSLEDPKISEGLERIPVAIYWTIRSVLACLTHIIGKGLQKELSIRDDVGSFQTKGSEGKPEGKAESEGKVEDIPFLTTKLKDEIKYLTEHKDYCEKHTDEKKNFEKYLKLLNVFDTYKEDNMEILKILIPAEKLYYGRWEANIEVLRRKQVILLISNLDLSKRAISVLQDIFYEFRYHRTMRDIQIEMVWIPIVDCDLNTPENEPMKEKFEQLKSKMSWHTLFDPNSLSKEVNRLIKDVWRFRDKPIMVVLDSRGDVVCSNAIHMMWIWRDKAYPFTKSREEKLWNEEKWGLELLVDSIDRTILNWVKENKKYIFLYGGDKIEWLTDFITTAREVANKATIQLQMVYVGQNARPEDQLQPLINKVRENSYYYTVTESWIFWTRIESMLSSRIQMANYDDNEDDTILQEIKKVINYDREGDWVLFGKGSQVFVNGQSNIVLRALKEFDQWKDSLDTKEFGNCLKEHYDKIIKSVDDVAHLCFRFDFPAAVRSQIPRRMICPECHCTMDRKTSFLYCYEDGPS</sequence>
<keyword evidence="4" id="KW-1185">Reference proteome</keyword>
<dbReference type="InterPro" id="IPR027944">
    <property type="entry name" value="SEO_C"/>
</dbReference>
<name>A0A067LPD3_JATCU</name>
<dbReference type="InterPro" id="IPR039299">
    <property type="entry name" value="SEOA"/>
</dbReference>
<evidence type="ECO:0000313" key="3">
    <source>
        <dbReference type="EMBL" id="KDP46379.1"/>
    </source>
</evidence>
<evidence type="ECO:0000313" key="4">
    <source>
        <dbReference type="Proteomes" id="UP000027138"/>
    </source>
</evidence>
<dbReference type="Pfam" id="PF14576">
    <property type="entry name" value="SEO_N"/>
    <property type="match status" value="1"/>
</dbReference>
<dbReference type="PANTHER" id="PTHR33232">
    <property type="entry name" value="PROTEIN SIEVE ELEMENT OCCLUSION B-LIKE"/>
    <property type="match status" value="1"/>
</dbReference>
<evidence type="ECO:0000259" key="1">
    <source>
        <dbReference type="Pfam" id="PF14576"/>
    </source>
</evidence>
<evidence type="ECO:0000259" key="2">
    <source>
        <dbReference type="Pfam" id="PF14577"/>
    </source>
</evidence>
<dbReference type="PANTHER" id="PTHR33232:SF9">
    <property type="entry name" value="PROTEIN SIEVE ELEMENT OCCLUSION B"/>
    <property type="match status" value="1"/>
</dbReference>
<gene>
    <name evidence="3" type="ORF">JCGZ_10219</name>
</gene>
<dbReference type="STRING" id="180498.A0A067LPD3"/>
<dbReference type="InterPro" id="IPR027942">
    <property type="entry name" value="SEO_N"/>
</dbReference>
<feature type="domain" description="Sieve element occlusion C-terminal" evidence="2">
    <location>
        <begin position="469"/>
        <end position="705"/>
    </location>
</feature>
<reference evidence="3 4" key="1">
    <citation type="journal article" date="2014" name="PLoS ONE">
        <title>Global Analysis of Gene Expression Profiles in Physic Nut (Jatropha curcas L.) Seedlings Exposed to Salt Stress.</title>
        <authorList>
            <person name="Zhang L."/>
            <person name="Zhang C."/>
            <person name="Wu P."/>
            <person name="Chen Y."/>
            <person name="Li M."/>
            <person name="Jiang H."/>
            <person name="Wu G."/>
        </authorList>
    </citation>
    <scope>NUCLEOTIDE SEQUENCE [LARGE SCALE GENOMIC DNA]</scope>
    <source>
        <strain evidence="4">cv. GZQX0401</strain>
        <tissue evidence="3">Young leaves</tissue>
    </source>
</reference>
<feature type="domain" description="Sieve element occlusion N-terminal" evidence="1">
    <location>
        <begin position="11"/>
        <end position="306"/>
    </location>
</feature>
<dbReference type="EMBL" id="KK914219">
    <property type="protein sequence ID" value="KDP46379.1"/>
    <property type="molecule type" value="Genomic_DNA"/>
</dbReference>
<proteinExistence type="predicted"/>